<dbReference type="RefSeq" id="WP_354596856.1">
    <property type="nucleotide sequence ID" value="NZ_CP136798.1"/>
</dbReference>
<protein>
    <submittedName>
        <fullName evidence="2">Holin</fullName>
    </submittedName>
</protein>
<proteinExistence type="predicted"/>
<dbReference type="AlphaFoldDB" id="A0AAU8KCI7"/>
<accession>A0AAU8KCI7</accession>
<organism evidence="2">
    <name type="scientific">Streptomyces sp. JL1001</name>
    <dbReference type="NCBI Taxonomy" id="3078227"/>
    <lineage>
        <taxon>Bacteria</taxon>
        <taxon>Bacillati</taxon>
        <taxon>Actinomycetota</taxon>
        <taxon>Actinomycetes</taxon>
        <taxon>Kitasatosporales</taxon>
        <taxon>Streptomycetaceae</taxon>
        <taxon>Streptomyces</taxon>
    </lineage>
</organism>
<evidence type="ECO:0000313" key="2">
    <source>
        <dbReference type="EMBL" id="XCN13953.1"/>
    </source>
</evidence>
<sequence>MVNAPVEAKVKAASTGAFLAGLAVAMLNAVVADNSLLGPLPAWLQAPLLALVPTALAWLGGYQARHTPRSIV</sequence>
<dbReference type="EMBL" id="CP136798">
    <property type="protein sequence ID" value="XCN13953.1"/>
    <property type="molecule type" value="Genomic_DNA"/>
</dbReference>
<feature type="transmembrane region" description="Helical" evidence="1">
    <location>
        <begin position="42"/>
        <end position="62"/>
    </location>
</feature>
<gene>
    <name evidence="2" type="ORF">R1Y80_09915</name>
</gene>
<keyword evidence="1" id="KW-1133">Transmembrane helix</keyword>
<name>A0AAU8KCI7_9ACTN</name>
<evidence type="ECO:0000256" key="1">
    <source>
        <dbReference type="SAM" id="Phobius"/>
    </source>
</evidence>
<reference evidence="2" key="1">
    <citation type="submission" date="2023-10" db="EMBL/GenBank/DDBJ databases">
        <title>Complete genome sequence of Streptomyces sp. JL1001.</title>
        <authorList>
            <person name="Jiang L."/>
        </authorList>
    </citation>
    <scope>NUCLEOTIDE SEQUENCE</scope>
    <source>
        <strain evidence="2">JL1001</strain>
    </source>
</reference>
<keyword evidence="1" id="KW-0812">Transmembrane</keyword>
<keyword evidence="1" id="KW-0472">Membrane</keyword>